<sequence length="71" mass="7926">MNHSSRSSYSLLDDDDDNEKLAVQTETESLLQNSSTGSNHQTIQVPTTATTINLQHSSFKDTKEQMVKIDL</sequence>
<accession>A0A922L3V3</accession>
<feature type="region of interest" description="Disordered" evidence="1">
    <location>
        <begin position="1"/>
        <end position="44"/>
    </location>
</feature>
<evidence type="ECO:0000313" key="2">
    <source>
        <dbReference type="EMBL" id="KAH9515995.1"/>
    </source>
</evidence>
<organism evidence="2 3">
    <name type="scientific">Dermatophagoides farinae</name>
    <name type="common">American house dust mite</name>
    <dbReference type="NCBI Taxonomy" id="6954"/>
    <lineage>
        <taxon>Eukaryota</taxon>
        <taxon>Metazoa</taxon>
        <taxon>Ecdysozoa</taxon>
        <taxon>Arthropoda</taxon>
        <taxon>Chelicerata</taxon>
        <taxon>Arachnida</taxon>
        <taxon>Acari</taxon>
        <taxon>Acariformes</taxon>
        <taxon>Sarcoptiformes</taxon>
        <taxon>Astigmata</taxon>
        <taxon>Psoroptidia</taxon>
        <taxon>Analgoidea</taxon>
        <taxon>Pyroglyphidae</taxon>
        <taxon>Dermatophagoidinae</taxon>
        <taxon>Dermatophagoides</taxon>
    </lineage>
</organism>
<evidence type="ECO:0000313" key="3">
    <source>
        <dbReference type="Proteomes" id="UP000790347"/>
    </source>
</evidence>
<evidence type="ECO:0000256" key="1">
    <source>
        <dbReference type="SAM" id="MobiDB-lite"/>
    </source>
</evidence>
<reference evidence="2" key="1">
    <citation type="submission" date="2013-05" db="EMBL/GenBank/DDBJ databases">
        <authorList>
            <person name="Yim A.K.Y."/>
            <person name="Chan T.F."/>
            <person name="Ji K.M."/>
            <person name="Liu X.Y."/>
            <person name="Zhou J.W."/>
            <person name="Li R.Q."/>
            <person name="Yang K.Y."/>
            <person name="Li J."/>
            <person name="Li M."/>
            <person name="Law P.T.W."/>
            <person name="Wu Y.L."/>
            <person name="Cai Z.L."/>
            <person name="Qin H."/>
            <person name="Bao Y."/>
            <person name="Leung R.K.K."/>
            <person name="Ng P.K.S."/>
            <person name="Zou J."/>
            <person name="Zhong X.J."/>
            <person name="Ran P.X."/>
            <person name="Zhong N.S."/>
            <person name="Liu Z.G."/>
            <person name="Tsui S.K.W."/>
        </authorList>
    </citation>
    <scope>NUCLEOTIDE SEQUENCE</scope>
    <source>
        <strain evidence="2">Derf</strain>
        <tissue evidence="2">Whole organism</tissue>
    </source>
</reference>
<name>A0A922L3V3_DERFA</name>
<dbReference type="EMBL" id="ASGP02000003">
    <property type="protein sequence ID" value="KAH9515995.1"/>
    <property type="molecule type" value="Genomic_DNA"/>
</dbReference>
<keyword evidence="3" id="KW-1185">Reference proteome</keyword>
<feature type="compositionally biased region" description="Low complexity" evidence="1">
    <location>
        <begin position="1"/>
        <end position="11"/>
    </location>
</feature>
<dbReference type="AlphaFoldDB" id="A0A922L3V3"/>
<gene>
    <name evidence="2" type="ORF">DERF_006760</name>
</gene>
<feature type="compositionally biased region" description="Polar residues" evidence="1">
    <location>
        <begin position="24"/>
        <end position="44"/>
    </location>
</feature>
<dbReference type="Proteomes" id="UP000790347">
    <property type="component" value="Unassembled WGS sequence"/>
</dbReference>
<comment type="caution">
    <text evidence="2">The sequence shown here is derived from an EMBL/GenBank/DDBJ whole genome shotgun (WGS) entry which is preliminary data.</text>
</comment>
<proteinExistence type="predicted"/>
<reference evidence="2" key="2">
    <citation type="journal article" date="2022" name="Res Sq">
        <title>Comparative Genomics Reveals Insights into the Divergent Evolution of Astigmatic Mites and Household Pest Adaptations.</title>
        <authorList>
            <person name="Xiong Q."/>
            <person name="Wan A.T.-Y."/>
            <person name="Liu X.-Y."/>
            <person name="Fung C.S.-H."/>
            <person name="Xiao X."/>
            <person name="Malainual N."/>
            <person name="Hou J."/>
            <person name="Wang L."/>
            <person name="Wang M."/>
            <person name="Yang K."/>
            <person name="Cui Y."/>
            <person name="Leung E."/>
            <person name="Nong W."/>
            <person name="Shin S.-K."/>
            <person name="Au S."/>
            <person name="Jeong K.Y."/>
            <person name="Chew F.T."/>
            <person name="Hui J."/>
            <person name="Leung T.F."/>
            <person name="Tungtrongchitr A."/>
            <person name="Zhong N."/>
            <person name="Liu Z."/>
            <person name="Tsui S."/>
        </authorList>
    </citation>
    <scope>NUCLEOTIDE SEQUENCE</scope>
    <source>
        <strain evidence="2">Derf</strain>
        <tissue evidence="2">Whole organism</tissue>
    </source>
</reference>
<protein>
    <submittedName>
        <fullName evidence="2">Uncharacterized protein</fullName>
    </submittedName>
</protein>